<comment type="caution">
    <text evidence="1">The sequence shown here is derived from an EMBL/GenBank/DDBJ whole genome shotgun (WGS) entry which is preliminary data.</text>
</comment>
<dbReference type="Proteomes" id="UP000289691">
    <property type="component" value="Unassembled WGS sequence"/>
</dbReference>
<reference evidence="1 2" key="1">
    <citation type="submission" date="2019-01" db="EMBL/GenBank/DDBJ databases">
        <title>Halorientalis sp. F13-25 a new haloarchaeum isolated from hypersaline water.</title>
        <authorList>
            <person name="Ana D.-V."/>
            <person name="Cristina S.-P."/>
            <person name="Antonio V."/>
        </authorList>
    </citation>
    <scope>NUCLEOTIDE SEQUENCE [LARGE SCALE GENOMIC DNA]</scope>
    <source>
        <strain evidence="1 2">F13-25</strain>
    </source>
</reference>
<keyword evidence="2" id="KW-1185">Reference proteome</keyword>
<proteinExistence type="predicted"/>
<sequence>MATSDNTTFDDRETRDEQMRATIDEWVGDLTHLVDEAQASVEFQEWLDVQSRLHEYSHRNTLLIKQQCPEATKVAGYRTWQEEFDRYVTEGESAIWIWAPIITTRCPECENAPSYHDTSGCEYDETPPEEWDQGLVGFKPAPVFDVSQTEGEPLPELDTDTHGDGAELVGALQRAGPDLDIEVQIVAQSDWTYPGAKGVCSQSGQDERPTVKAKDRTNDADLATTLIHEYAHALLHFQVADDSERAKREVEAEAVAYVVGRYFGLDTSNAAFYLAVWAEDETDTITDRLQRISTTATTIIDVVNDQLGDSTT</sequence>
<dbReference type="AlphaFoldDB" id="A0A498KY17"/>
<dbReference type="RefSeq" id="WP_129070358.1">
    <property type="nucleotide sequence ID" value="NZ_RDFA01000007.1"/>
</dbReference>
<dbReference type="OrthoDB" id="336062at2157"/>
<accession>A0A498KY17</accession>
<gene>
    <name evidence="1" type="ORF">EAF64_17975</name>
</gene>
<protein>
    <submittedName>
        <fullName evidence="1">DUF955 domain-containing protein</fullName>
    </submittedName>
</protein>
<organism evidence="1 2">
    <name type="scientific">Halorientalis pallida</name>
    <dbReference type="NCBI Taxonomy" id="2479928"/>
    <lineage>
        <taxon>Archaea</taxon>
        <taxon>Methanobacteriati</taxon>
        <taxon>Methanobacteriota</taxon>
        <taxon>Stenosarchaea group</taxon>
        <taxon>Halobacteria</taxon>
        <taxon>Halobacteriales</taxon>
        <taxon>Haloarculaceae</taxon>
        <taxon>Halorientalis</taxon>
    </lineage>
</organism>
<evidence type="ECO:0000313" key="1">
    <source>
        <dbReference type="EMBL" id="RXK47025.1"/>
    </source>
</evidence>
<dbReference type="EMBL" id="RDFA01000007">
    <property type="protein sequence ID" value="RXK47025.1"/>
    <property type="molecule type" value="Genomic_DNA"/>
</dbReference>
<name>A0A498KY17_9EURY</name>
<evidence type="ECO:0000313" key="2">
    <source>
        <dbReference type="Proteomes" id="UP000289691"/>
    </source>
</evidence>